<accession>A0A2H1H4U2</accession>
<dbReference type="SMART" id="SM00053">
    <property type="entry name" value="DYNc"/>
    <property type="match status" value="1"/>
</dbReference>
<dbReference type="InterPro" id="IPR000375">
    <property type="entry name" value="Dynamin_stalk"/>
</dbReference>
<dbReference type="InterPro" id="IPR045063">
    <property type="entry name" value="Dynamin_N"/>
</dbReference>
<dbReference type="PROSITE" id="PS51388">
    <property type="entry name" value="GED"/>
    <property type="match status" value="1"/>
</dbReference>
<dbReference type="GO" id="GO:0008017">
    <property type="term" value="F:microtubule binding"/>
    <property type="evidence" value="ECO:0007669"/>
    <property type="project" value="TreeGrafter"/>
</dbReference>
<name>A0A2H1H4U2_ZYMTR</name>
<reference evidence="6" key="1">
    <citation type="submission" date="2017-05" db="EMBL/GenBank/DDBJ databases">
        <authorList>
            <person name="Song R."/>
            <person name="Chenine A.L."/>
            <person name="Ruprecht R.M."/>
        </authorList>
    </citation>
    <scope>NUCLEOTIDE SEQUENCE [LARGE SCALE GENOMIC DNA]</scope>
</reference>
<evidence type="ECO:0000256" key="3">
    <source>
        <dbReference type="SAM" id="MobiDB-lite"/>
    </source>
</evidence>
<dbReference type="GO" id="GO:0000266">
    <property type="term" value="P:mitochondrial fission"/>
    <property type="evidence" value="ECO:0007669"/>
    <property type="project" value="TreeGrafter"/>
</dbReference>
<keyword evidence="1" id="KW-0547">Nucleotide-binding</keyword>
<dbReference type="Proteomes" id="UP000245764">
    <property type="component" value="Chromosome 12"/>
</dbReference>
<dbReference type="AlphaFoldDB" id="A0A2H1H4U2"/>
<sequence>MRTDIDESIRARIIPDGKLPTADQNRLTLFNRTITDFNEFDRLIEDATDHMGLPPAVKDGKRATASDTRKAKAFSRNVLSIEISGPDRLPLTVVDLPGLIHAETAVQTTEDKNLIHSLVETYLMEERTIVLAVVPATNDLVNNAIFDKCRKVDPKFARTLGIITKMDKLPAGSKAEKTWLNNAQNGAIALQLGWYLLKNRSDEEGDLSFAERSKSEAEFFSGESYKVIPDTNKGIASLRSRIADLIYEDGKQRLPKIREEAQRKLSEVNASLQRLGDERSNVAEQKGLLMTIGVDFHNIVSNAVEGHWEHDFFGPNTDVELDDGRFLRAAATGLQEQFSRQMLKYGNKYIIPQMGEYAGTNFTIAQGLSSVKPFESVKNLQRQVTREQAVKWASDIHTKTRGRDIPENFDSSLVTRLFHEQSENWDKIAMEHIGKVEQLCTDLVIAAIKYVCPAELANNLFDRVEGILERRFNAAHSELNKLLEDCKAPISIYDAAHASDVQAMIDRKLQAQLDDRQRQLEAHHFNRTLPGLDIPKQTGNMNTASKALDQLITLYAHQRDTFTANMIHQVIERHLLKGLANETFSPTIVHGLSDQEVMDLAKEPVEVTTERNGLKHRKDILEKTRKAFLKVLNPRTVAVEGMDGETEGSDDGPKRLRRRMI</sequence>
<feature type="domain" description="GED" evidence="4">
    <location>
        <begin position="544"/>
        <end position="636"/>
    </location>
</feature>
<dbReference type="PRINTS" id="PR00195">
    <property type="entry name" value="DYNAMIN"/>
</dbReference>
<evidence type="ECO:0000259" key="4">
    <source>
        <dbReference type="PROSITE" id="PS51388"/>
    </source>
</evidence>
<dbReference type="GO" id="GO:0016559">
    <property type="term" value="P:peroxisome fission"/>
    <property type="evidence" value="ECO:0007669"/>
    <property type="project" value="TreeGrafter"/>
</dbReference>
<dbReference type="EMBL" id="LT854264">
    <property type="protein sequence ID" value="SMR60812.1"/>
    <property type="molecule type" value="Genomic_DNA"/>
</dbReference>
<organism evidence="5 6">
    <name type="scientific">Zymoseptoria tritici ST99CH_1E4</name>
    <dbReference type="NCBI Taxonomy" id="1276532"/>
    <lineage>
        <taxon>Eukaryota</taxon>
        <taxon>Fungi</taxon>
        <taxon>Dikarya</taxon>
        <taxon>Ascomycota</taxon>
        <taxon>Pezizomycotina</taxon>
        <taxon>Dothideomycetes</taxon>
        <taxon>Dothideomycetidae</taxon>
        <taxon>Mycosphaerellales</taxon>
        <taxon>Mycosphaerellaceae</taxon>
        <taxon>Zymoseptoria</taxon>
    </lineage>
</organism>
<dbReference type="PANTHER" id="PTHR11566:SF66">
    <property type="entry name" value="INTERFERON-INDUCED GTP-BINDING PROTEIN MX"/>
    <property type="match status" value="1"/>
</dbReference>
<keyword evidence="2" id="KW-0342">GTP-binding</keyword>
<feature type="region of interest" description="Disordered" evidence="3">
    <location>
        <begin position="641"/>
        <end position="661"/>
    </location>
</feature>
<protein>
    <recommendedName>
        <fullName evidence="4">GED domain-containing protein</fullName>
    </recommendedName>
</protein>
<dbReference type="InterPro" id="IPR027417">
    <property type="entry name" value="P-loop_NTPase"/>
</dbReference>
<dbReference type="PANTHER" id="PTHR11566">
    <property type="entry name" value="DYNAMIN"/>
    <property type="match status" value="1"/>
</dbReference>
<dbReference type="InterPro" id="IPR001401">
    <property type="entry name" value="Dynamin_GTPase"/>
</dbReference>
<dbReference type="GO" id="GO:0005739">
    <property type="term" value="C:mitochondrion"/>
    <property type="evidence" value="ECO:0007669"/>
    <property type="project" value="TreeGrafter"/>
</dbReference>
<dbReference type="GO" id="GO:0006897">
    <property type="term" value="P:endocytosis"/>
    <property type="evidence" value="ECO:0007669"/>
    <property type="project" value="TreeGrafter"/>
</dbReference>
<gene>
    <name evidence="5" type="ORF">ZT1E4_G10777</name>
</gene>
<evidence type="ECO:0000313" key="6">
    <source>
        <dbReference type="Proteomes" id="UP000245764"/>
    </source>
</evidence>
<evidence type="ECO:0000256" key="1">
    <source>
        <dbReference type="ARBA" id="ARBA00022741"/>
    </source>
</evidence>
<dbReference type="InterPro" id="IPR022812">
    <property type="entry name" value="Dynamin"/>
</dbReference>
<dbReference type="CDD" id="cd08771">
    <property type="entry name" value="DLP_1"/>
    <property type="match status" value="1"/>
</dbReference>
<dbReference type="InterPro" id="IPR020850">
    <property type="entry name" value="GED_dom"/>
</dbReference>
<evidence type="ECO:0000256" key="2">
    <source>
        <dbReference type="ARBA" id="ARBA00023134"/>
    </source>
</evidence>
<dbReference type="SUPFAM" id="SSF52540">
    <property type="entry name" value="P-loop containing nucleoside triphosphate hydrolases"/>
    <property type="match status" value="1"/>
</dbReference>
<dbReference type="Pfam" id="PF01031">
    <property type="entry name" value="Dynamin_M"/>
    <property type="match status" value="1"/>
</dbReference>
<dbReference type="GO" id="GO:0005874">
    <property type="term" value="C:microtubule"/>
    <property type="evidence" value="ECO:0007669"/>
    <property type="project" value="TreeGrafter"/>
</dbReference>
<dbReference type="GO" id="GO:0005525">
    <property type="term" value="F:GTP binding"/>
    <property type="evidence" value="ECO:0007669"/>
    <property type="project" value="InterPro"/>
</dbReference>
<dbReference type="GO" id="GO:0003924">
    <property type="term" value="F:GTPase activity"/>
    <property type="evidence" value="ECO:0007669"/>
    <property type="project" value="InterPro"/>
</dbReference>
<proteinExistence type="predicted"/>
<dbReference type="GO" id="GO:0016020">
    <property type="term" value="C:membrane"/>
    <property type="evidence" value="ECO:0007669"/>
    <property type="project" value="TreeGrafter"/>
</dbReference>
<dbReference type="GO" id="GO:0048312">
    <property type="term" value="P:intracellular distribution of mitochondria"/>
    <property type="evidence" value="ECO:0007669"/>
    <property type="project" value="TreeGrafter"/>
</dbReference>
<dbReference type="Pfam" id="PF00350">
    <property type="entry name" value="Dynamin_N"/>
    <property type="match status" value="1"/>
</dbReference>
<evidence type="ECO:0000313" key="5">
    <source>
        <dbReference type="EMBL" id="SMR60812.1"/>
    </source>
</evidence>
<dbReference type="Gene3D" id="3.40.50.300">
    <property type="entry name" value="P-loop containing nucleotide triphosphate hydrolases"/>
    <property type="match status" value="1"/>
</dbReference>